<dbReference type="Proteomes" id="UP001341840">
    <property type="component" value="Unassembled WGS sequence"/>
</dbReference>
<reference evidence="1 2" key="1">
    <citation type="journal article" date="2023" name="Plants (Basel)">
        <title>Bridging the Gap: Combining Genomics and Transcriptomics Approaches to Understand Stylosanthes scabra, an Orphan Legume from the Brazilian Caatinga.</title>
        <authorList>
            <person name="Ferreira-Neto J.R.C."/>
            <person name="da Silva M.D."/>
            <person name="Binneck E."/>
            <person name="de Melo N.F."/>
            <person name="da Silva R.H."/>
            <person name="de Melo A.L.T.M."/>
            <person name="Pandolfi V."/>
            <person name="Bustamante F.O."/>
            <person name="Brasileiro-Vidal A.C."/>
            <person name="Benko-Iseppon A.M."/>
        </authorList>
    </citation>
    <scope>NUCLEOTIDE SEQUENCE [LARGE SCALE GENOMIC DNA]</scope>
    <source>
        <tissue evidence="1">Leaves</tissue>
    </source>
</reference>
<evidence type="ECO:0000313" key="2">
    <source>
        <dbReference type="Proteomes" id="UP001341840"/>
    </source>
</evidence>
<gene>
    <name evidence="1" type="ORF">PIB30_005884</name>
</gene>
<accession>A0ABU6Q444</accession>
<sequence length="258" mass="29251">MQLEAFLRFFRCVGVKSSALSTVRSCVLVIASEACWWLVRIHRQLQIIWTLLVNNKHEYVKDNLIANCWCAASKIFNIELLPATYVPSPVTSASSDVFMEFSFPQSLINEVEEVSAIFCVMTTLLVVFAVGIPVTSVNVLDCLWSRNSFHLGCFMEESRQRDIQGVIVGAAERYSCLPRSSRGASLRLVFLLSRVKTIQITPEGFFRLLHNRIEVHTDHSDVLGSFLRVVKFFRKLSDNSEKLLMLPGDCESFVLYSV</sequence>
<keyword evidence="2" id="KW-1185">Reference proteome</keyword>
<evidence type="ECO:0000313" key="1">
    <source>
        <dbReference type="EMBL" id="MED6106600.1"/>
    </source>
</evidence>
<organism evidence="1 2">
    <name type="scientific">Stylosanthes scabra</name>
    <dbReference type="NCBI Taxonomy" id="79078"/>
    <lineage>
        <taxon>Eukaryota</taxon>
        <taxon>Viridiplantae</taxon>
        <taxon>Streptophyta</taxon>
        <taxon>Embryophyta</taxon>
        <taxon>Tracheophyta</taxon>
        <taxon>Spermatophyta</taxon>
        <taxon>Magnoliopsida</taxon>
        <taxon>eudicotyledons</taxon>
        <taxon>Gunneridae</taxon>
        <taxon>Pentapetalae</taxon>
        <taxon>rosids</taxon>
        <taxon>fabids</taxon>
        <taxon>Fabales</taxon>
        <taxon>Fabaceae</taxon>
        <taxon>Papilionoideae</taxon>
        <taxon>50 kb inversion clade</taxon>
        <taxon>dalbergioids sensu lato</taxon>
        <taxon>Dalbergieae</taxon>
        <taxon>Pterocarpus clade</taxon>
        <taxon>Stylosanthes</taxon>
    </lineage>
</organism>
<proteinExistence type="predicted"/>
<name>A0ABU6Q444_9FABA</name>
<protein>
    <submittedName>
        <fullName evidence="1">Uncharacterized protein</fullName>
    </submittedName>
</protein>
<comment type="caution">
    <text evidence="1">The sequence shown here is derived from an EMBL/GenBank/DDBJ whole genome shotgun (WGS) entry which is preliminary data.</text>
</comment>
<dbReference type="EMBL" id="JASCZI010000012">
    <property type="protein sequence ID" value="MED6106600.1"/>
    <property type="molecule type" value="Genomic_DNA"/>
</dbReference>